<keyword evidence="1" id="KW-0479">Metal-binding</keyword>
<accession>A0ABR0EPC4</accession>
<dbReference type="SUPFAM" id="SSF63380">
    <property type="entry name" value="Riboflavin synthase domain-like"/>
    <property type="match status" value="1"/>
</dbReference>
<dbReference type="SUPFAM" id="SSF54292">
    <property type="entry name" value="2Fe-2S ferredoxin-like"/>
    <property type="match status" value="1"/>
</dbReference>
<protein>
    <submittedName>
        <fullName evidence="6">Uncharacterized protein</fullName>
    </submittedName>
</protein>
<evidence type="ECO:0000256" key="1">
    <source>
        <dbReference type="ARBA" id="ARBA00022714"/>
    </source>
</evidence>
<dbReference type="Proteomes" id="UP001305779">
    <property type="component" value="Unassembled WGS sequence"/>
</dbReference>
<dbReference type="SUPFAM" id="SSF52343">
    <property type="entry name" value="Ferredoxin reductase-like, C-terminal NADP-linked domain"/>
    <property type="match status" value="1"/>
</dbReference>
<dbReference type="PANTHER" id="PTHR30212:SF2">
    <property type="entry name" value="PROTEIN YIIM"/>
    <property type="match status" value="1"/>
</dbReference>
<dbReference type="InterPro" id="IPR012675">
    <property type="entry name" value="Beta-grasp_dom_sf"/>
</dbReference>
<keyword evidence="1" id="KW-0408">Iron</keyword>
<keyword evidence="1" id="KW-0001">2Fe-2S</keyword>
<evidence type="ECO:0000259" key="5">
    <source>
        <dbReference type="PROSITE" id="PS51384"/>
    </source>
</evidence>
<feature type="domain" description="2Fe-2S ferredoxin-type" evidence="3">
    <location>
        <begin position="477"/>
        <end position="562"/>
    </location>
</feature>
<dbReference type="InterPro" id="IPR006058">
    <property type="entry name" value="2Fe2S_fd_BS"/>
</dbReference>
<dbReference type="CDD" id="cd06185">
    <property type="entry name" value="PDR_like"/>
    <property type="match status" value="1"/>
</dbReference>
<proteinExistence type="predicted"/>
<organism evidence="6 7">
    <name type="scientific">Zasmidium cellare</name>
    <name type="common">Wine cellar mold</name>
    <name type="synonym">Racodium cellare</name>
    <dbReference type="NCBI Taxonomy" id="395010"/>
    <lineage>
        <taxon>Eukaryota</taxon>
        <taxon>Fungi</taxon>
        <taxon>Dikarya</taxon>
        <taxon>Ascomycota</taxon>
        <taxon>Pezizomycotina</taxon>
        <taxon>Dothideomycetes</taxon>
        <taxon>Dothideomycetidae</taxon>
        <taxon>Mycosphaerellales</taxon>
        <taxon>Mycosphaerellaceae</taxon>
        <taxon>Zasmidium</taxon>
    </lineage>
</organism>
<dbReference type="Pfam" id="PF03473">
    <property type="entry name" value="MOSC"/>
    <property type="match status" value="1"/>
</dbReference>
<dbReference type="PROSITE" id="PS51384">
    <property type="entry name" value="FAD_FR"/>
    <property type="match status" value="1"/>
</dbReference>
<evidence type="ECO:0000256" key="2">
    <source>
        <dbReference type="ARBA" id="ARBA00023014"/>
    </source>
</evidence>
<dbReference type="EMBL" id="JAXOVC010000004">
    <property type="protein sequence ID" value="KAK4502658.1"/>
    <property type="molecule type" value="Genomic_DNA"/>
</dbReference>
<reference evidence="6 7" key="1">
    <citation type="journal article" date="2023" name="G3 (Bethesda)">
        <title>A chromosome-level genome assembly of Zasmidium syzygii isolated from banana leaves.</title>
        <authorList>
            <person name="van Westerhoven A.C."/>
            <person name="Mehrabi R."/>
            <person name="Talebi R."/>
            <person name="Steentjes M.B.F."/>
            <person name="Corcolon B."/>
            <person name="Chong P.A."/>
            <person name="Kema G.H.J."/>
            <person name="Seidl M.F."/>
        </authorList>
    </citation>
    <scope>NUCLEOTIDE SEQUENCE [LARGE SCALE GENOMIC DNA]</scope>
    <source>
        <strain evidence="6 7">P124</strain>
    </source>
</reference>
<dbReference type="InterPro" id="IPR011037">
    <property type="entry name" value="Pyrv_Knase-like_insert_dom_sf"/>
</dbReference>
<keyword evidence="2" id="KW-0411">Iron-sulfur</keyword>
<dbReference type="InterPro" id="IPR036010">
    <property type="entry name" value="2Fe-2S_ferredoxin-like_sf"/>
</dbReference>
<dbReference type="SUPFAM" id="SSF50800">
    <property type="entry name" value="PK beta-barrel domain-like"/>
    <property type="match status" value="1"/>
</dbReference>
<dbReference type="Pfam" id="PF00111">
    <property type="entry name" value="Fer2"/>
    <property type="match status" value="1"/>
</dbReference>
<keyword evidence="7" id="KW-1185">Reference proteome</keyword>
<dbReference type="PROSITE" id="PS00197">
    <property type="entry name" value="2FE2S_FER_1"/>
    <property type="match status" value="1"/>
</dbReference>
<dbReference type="InterPro" id="IPR039261">
    <property type="entry name" value="FNR_nucleotide-bd"/>
</dbReference>
<dbReference type="InterPro" id="IPR001041">
    <property type="entry name" value="2Fe-2S_ferredoxin-type"/>
</dbReference>
<sequence>MISISKQTVEELKIAPLPEPETVSQIRTGKPRPLGQEVSAIWKQQRQGLVAATRTGFVNDEHITPVHGGIERAVHQYSSQHYPTWRAEQPEHAKLFEVGAFGENLTTKTMNEDNVCVGDIYSIRDEIDTQVLLEVSEPRMPCYKLNMRFQNSKMLKTVLRNGQVGWQFRVLKTGNIKAGDSMMLVKRPNPRWSVKNVHRVVHGKTVSTDLMEELADLKSLSTYHHDLVLKRLATASRTYTLVDERPETKRVKHLTFKLKTDGKKAARLRDPDFRPFSFAQIKFGPDLKFSRSYSIVSGDLYEFCLGVALDDHSRGGSRYLHKELQLGDEIQMAPGVNQNDEGHEAACGKEEIRRNIVIIGGIGVTAFLPVIKTWQKNKTPFEVHYAVRSLEEAAFLNEMPANRTKIYARTRNERLNVQHIIPGPSPDGSFHSRLFVCGPTKLMDACEERAKQLQYPEHLLHFESFGSATEGDLGDRFEVEIEDDDRSATLTVPSDKSLLHVLQDAGFDVMSSCEAGTCGTCKVSLCSGEVIRKGVALAEEDKESCILSCVDRGVAKIKIGIE</sequence>
<name>A0ABR0EPC4_ZASCE</name>
<dbReference type="Gene3D" id="3.10.20.30">
    <property type="match status" value="1"/>
</dbReference>
<dbReference type="PROSITE" id="PS51340">
    <property type="entry name" value="MOSC"/>
    <property type="match status" value="1"/>
</dbReference>
<feature type="domain" description="MOSC" evidence="4">
    <location>
        <begin position="44"/>
        <end position="185"/>
    </location>
</feature>
<evidence type="ECO:0000313" key="7">
    <source>
        <dbReference type="Proteomes" id="UP001305779"/>
    </source>
</evidence>
<dbReference type="PROSITE" id="PS51085">
    <property type="entry name" value="2FE2S_FER_2"/>
    <property type="match status" value="1"/>
</dbReference>
<evidence type="ECO:0000259" key="4">
    <source>
        <dbReference type="PROSITE" id="PS51340"/>
    </source>
</evidence>
<feature type="domain" description="FAD-binding FR-type" evidence="5">
    <location>
        <begin position="234"/>
        <end position="343"/>
    </location>
</feature>
<dbReference type="InterPro" id="IPR017927">
    <property type="entry name" value="FAD-bd_FR_type"/>
</dbReference>
<gene>
    <name evidence="6" type="ORF">PRZ48_006084</name>
</gene>
<comment type="caution">
    <text evidence="6">The sequence shown here is derived from an EMBL/GenBank/DDBJ whole genome shotgun (WGS) entry which is preliminary data.</text>
</comment>
<dbReference type="Gene3D" id="2.40.33.20">
    <property type="entry name" value="PK beta-barrel domain-like"/>
    <property type="match status" value="1"/>
</dbReference>
<dbReference type="InterPro" id="IPR005302">
    <property type="entry name" value="MoCF_Sase_C"/>
</dbReference>
<evidence type="ECO:0000259" key="3">
    <source>
        <dbReference type="PROSITE" id="PS51085"/>
    </source>
</evidence>
<dbReference type="CDD" id="cd00207">
    <property type="entry name" value="fer2"/>
    <property type="match status" value="1"/>
</dbReference>
<dbReference type="Gene3D" id="3.40.50.80">
    <property type="entry name" value="Nucleotide-binding domain of ferredoxin-NADP reductase (FNR) module"/>
    <property type="match status" value="1"/>
</dbReference>
<evidence type="ECO:0000313" key="6">
    <source>
        <dbReference type="EMBL" id="KAK4502658.1"/>
    </source>
</evidence>
<dbReference type="PANTHER" id="PTHR30212">
    <property type="entry name" value="PROTEIN YIIM"/>
    <property type="match status" value="1"/>
</dbReference>
<dbReference type="InterPro" id="IPR017938">
    <property type="entry name" value="Riboflavin_synthase-like_b-brl"/>
</dbReference>
<dbReference type="InterPro" id="IPR052353">
    <property type="entry name" value="Benzoxazolinone_Detox_Enz"/>
</dbReference>